<evidence type="ECO:0000313" key="2">
    <source>
        <dbReference type="Proteomes" id="UP000480410"/>
    </source>
</evidence>
<dbReference type="Proteomes" id="UP000480410">
    <property type="component" value="Unassembled WGS sequence"/>
</dbReference>
<name>A0A6M0CVX9_9PSED</name>
<comment type="caution">
    <text evidence="1">The sequence shown here is derived from an EMBL/GenBank/DDBJ whole genome shotgun (WGS) entry which is preliminary data.</text>
</comment>
<evidence type="ECO:0000313" key="1">
    <source>
        <dbReference type="EMBL" id="NER59689.1"/>
    </source>
</evidence>
<dbReference type="EMBL" id="JAAHBV010000104">
    <property type="protein sequence ID" value="NER59689.1"/>
    <property type="molecule type" value="Genomic_DNA"/>
</dbReference>
<dbReference type="InterPro" id="IPR029063">
    <property type="entry name" value="SAM-dependent_MTases_sf"/>
</dbReference>
<dbReference type="Pfam" id="PF05711">
    <property type="entry name" value="TylF"/>
    <property type="match status" value="1"/>
</dbReference>
<accession>A0A6M0CVX9</accession>
<dbReference type="Gene3D" id="3.40.50.150">
    <property type="entry name" value="Vaccinia Virus protein VP39"/>
    <property type="match status" value="1"/>
</dbReference>
<dbReference type="PANTHER" id="PTHR40036">
    <property type="entry name" value="MACROCIN O-METHYLTRANSFERASE"/>
    <property type="match status" value="1"/>
</dbReference>
<dbReference type="SUPFAM" id="SSF53335">
    <property type="entry name" value="S-adenosyl-L-methionine-dependent methyltransferases"/>
    <property type="match status" value="1"/>
</dbReference>
<protein>
    <recommendedName>
        <fullName evidence="3">Class I SAM-dependent methyltransferase</fullName>
    </recommendedName>
</protein>
<organism evidence="1 2">
    <name type="scientific">Pseudomonas brassicae</name>
    <dbReference type="NCBI Taxonomy" id="2708063"/>
    <lineage>
        <taxon>Bacteria</taxon>
        <taxon>Pseudomonadati</taxon>
        <taxon>Pseudomonadota</taxon>
        <taxon>Gammaproteobacteria</taxon>
        <taxon>Pseudomonadales</taxon>
        <taxon>Pseudomonadaceae</taxon>
        <taxon>Pseudomonas</taxon>
    </lineage>
</organism>
<reference evidence="1 2" key="1">
    <citation type="submission" date="2020-02" db="EMBL/GenBank/DDBJ databases">
        <title>Broccoli isolated Pseudomonas sp.</title>
        <authorList>
            <person name="Fujikawa T."/>
            <person name="Sawada H."/>
        </authorList>
    </citation>
    <scope>NUCLEOTIDE SEQUENCE [LARGE SCALE GENOMIC DNA]</scope>
    <source>
        <strain evidence="1 2">MAFF212428</strain>
    </source>
</reference>
<dbReference type="PANTHER" id="PTHR40036:SF1">
    <property type="entry name" value="MACROCIN O-METHYLTRANSFERASE"/>
    <property type="match status" value="1"/>
</dbReference>
<proteinExistence type="predicted"/>
<evidence type="ECO:0008006" key="3">
    <source>
        <dbReference type="Google" id="ProtNLM"/>
    </source>
</evidence>
<gene>
    <name evidence="1" type="ORF">G3435_06170</name>
</gene>
<dbReference type="AlphaFoldDB" id="A0A6M0CVX9"/>
<sequence>MSARVNYPFGVRGYQVAAVQALCEGVDAVYGSAVQGDIIEFGTGWGTTAGILAQAMAAAEKGWPADWAQRHAVKEKRELFLLDSFDGLPTAEHDADRHMPHVQSGYWNRGSGKALDPHQLMGQCGQHLPAERVRILKGWFSETLPMLPKGSVFGLVHIDSDFYQSAFEILDYLFANDCFADGCRLFFDDWNCNHASNKLGERRAWKECVQKYAPDFDDCGDYGPLGHKFIIHKG</sequence>
<dbReference type="InterPro" id="IPR008884">
    <property type="entry name" value="TylF_MeTrfase"/>
</dbReference>